<dbReference type="Proteomes" id="UP000321393">
    <property type="component" value="Unassembled WGS sequence"/>
</dbReference>
<reference evidence="5 6" key="1">
    <citation type="submission" date="2019-08" db="EMBL/GenBank/DDBJ databases">
        <title>Draft genome sequences of two oriental melons (Cucumis melo L. var makuwa).</title>
        <authorList>
            <person name="Kwon S.-Y."/>
        </authorList>
    </citation>
    <scope>NUCLEOTIDE SEQUENCE [LARGE SCALE GENOMIC DNA]</scope>
    <source>
        <strain evidence="6">cv. SW 3</strain>
        <tissue evidence="5">Leaf</tissue>
    </source>
</reference>
<sequence>MDCWSLSLPLDDEFKKLVNRMNPHRVTIDNDSIRKATPIKVFFFLLQLLFIPSIPNSAEFRRKLSAVISPFVASASSRKPLQSSDTNTSTSSFCAITGNKSSYPSSTLLEAEWGPLRHVRVIKERNSGISRGFAFIDFPSVGAAQTMMDKIGDDGLVVDGRKLFFEYSSKPTGGAGGSFAAENTTRSGHFSKNMTMPSDWMCTIFVVIEILQLCFWCTGCVLGWKGIIGSLEGLKVMEMSFESWFSKGLAHVDYMLNHFLEAIAVVKQALDVDPTNLEMLHALGVSHANGVVELLFITILRGYDVCISKRLWQGGNTAGPGVGDITKQMTAIEEMVASEYN</sequence>
<evidence type="ECO:0000256" key="2">
    <source>
        <dbReference type="ARBA" id="ARBA00023242"/>
    </source>
</evidence>
<dbReference type="SUPFAM" id="SSF48452">
    <property type="entry name" value="TPR-like"/>
    <property type="match status" value="1"/>
</dbReference>
<evidence type="ECO:0000313" key="6">
    <source>
        <dbReference type="Proteomes" id="UP000321393"/>
    </source>
</evidence>
<dbReference type="PROSITE" id="PS50102">
    <property type="entry name" value="RRM"/>
    <property type="match status" value="1"/>
</dbReference>
<feature type="domain" description="RRM" evidence="4">
    <location>
        <begin position="108"/>
        <end position="170"/>
    </location>
</feature>
<dbReference type="OrthoDB" id="439808at2759"/>
<dbReference type="SUPFAM" id="SSF54928">
    <property type="entry name" value="RNA-binding domain, RBD"/>
    <property type="match status" value="1"/>
</dbReference>
<dbReference type="InterPro" id="IPR011990">
    <property type="entry name" value="TPR-like_helical_dom_sf"/>
</dbReference>
<accession>A0A5A7SM61</accession>
<evidence type="ECO:0000256" key="3">
    <source>
        <dbReference type="PROSITE-ProRule" id="PRU00176"/>
    </source>
</evidence>
<comment type="subcellular location">
    <subcellularLocation>
        <location evidence="1">Nucleus</location>
    </subcellularLocation>
</comment>
<dbReference type="EMBL" id="SSTE01022690">
    <property type="protein sequence ID" value="KAA0031840.1"/>
    <property type="molecule type" value="Genomic_DNA"/>
</dbReference>
<dbReference type="InterPro" id="IPR012677">
    <property type="entry name" value="Nucleotide-bd_a/b_plait_sf"/>
</dbReference>
<organism evidence="5 6">
    <name type="scientific">Cucumis melo var. makuwa</name>
    <name type="common">Oriental melon</name>
    <dbReference type="NCBI Taxonomy" id="1194695"/>
    <lineage>
        <taxon>Eukaryota</taxon>
        <taxon>Viridiplantae</taxon>
        <taxon>Streptophyta</taxon>
        <taxon>Embryophyta</taxon>
        <taxon>Tracheophyta</taxon>
        <taxon>Spermatophyta</taxon>
        <taxon>Magnoliopsida</taxon>
        <taxon>eudicotyledons</taxon>
        <taxon>Gunneridae</taxon>
        <taxon>Pentapetalae</taxon>
        <taxon>rosids</taxon>
        <taxon>fabids</taxon>
        <taxon>Cucurbitales</taxon>
        <taxon>Cucurbitaceae</taxon>
        <taxon>Benincaseae</taxon>
        <taxon>Cucumis</taxon>
    </lineage>
</organism>
<dbReference type="GO" id="GO:0000398">
    <property type="term" value="P:mRNA splicing, via spliceosome"/>
    <property type="evidence" value="ECO:0007669"/>
    <property type="project" value="TreeGrafter"/>
</dbReference>
<dbReference type="GO" id="GO:0003723">
    <property type="term" value="F:RNA binding"/>
    <property type="evidence" value="ECO:0007669"/>
    <property type="project" value="UniProtKB-UniRule"/>
</dbReference>
<proteinExistence type="predicted"/>
<keyword evidence="3" id="KW-0694">RNA-binding</keyword>
<keyword evidence="2" id="KW-0539">Nucleus</keyword>
<dbReference type="GO" id="GO:0005634">
    <property type="term" value="C:nucleus"/>
    <property type="evidence" value="ECO:0007669"/>
    <property type="project" value="UniProtKB-SubCell"/>
</dbReference>
<name>A0A5A7SM61_CUCMM</name>
<dbReference type="AlphaFoldDB" id="A0A5A7SM61"/>
<dbReference type="PANTHER" id="PTHR13948:SF3">
    <property type="entry name" value="FI21118P1"/>
    <property type="match status" value="1"/>
</dbReference>
<dbReference type="InterPro" id="IPR000504">
    <property type="entry name" value="RRM_dom"/>
</dbReference>
<comment type="caution">
    <text evidence="5">The sequence shown here is derived from an EMBL/GenBank/DDBJ whole genome shotgun (WGS) entry which is preliminary data.</text>
</comment>
<dbReference type="PANTHER" id="PTHR13948">
    <property type="entry name" value="RNA-BINDING PROTEIN"/>
    <property type="match status" value="1"/>
</dbReference>
<dbReference type="Gene3D" id="3.30.70.330">
    <property type="match status" value="1"/>
</dbReference>
<dbReference type="InterPro" id="IPR035979">
    <property type="entry name" value="RBD_domain_sf"/>
</dbReference>
<protein>
    <submittedName>
        <fullName evidence="5">RNA-binding protein 10 isoform X4</fullName>
    </submittedName>
</protein>
<gene>
    <name evidence="5" type="ORF">E6C27_scaffold848G00900</name>
</gene>
<dbReference type="Gene3D" id="1.25.40.10">
    <property type="entry name" value="Tetratricopeptide repeat domain"/>
    <property type="match status" value="1"/>
</dbReference>
<evidence type="ECO:0000259" key="4">
    <source>
        <dbReference type="PROSITE" id="PS50102"/>
    </source>
</evidence>
<evidence type="ECO:0000313" key="5">
    <source>
        <dbReference type="EMBL" id="KAA0031840.1"/>
    </source>
</evidence>
<dbReference type="STRING" id="1194695.A0A5A7SM61"/>
<evidence type="ECO:0000256" key="1">
    <source>
        <dbReference type="ARBA" id="ARBA00004123"/>
    </source>
</evidence>